<evidence type="ECO:0000313" key="3">
    <source>
        <dbReference type="Proteomes" id="UP000887568"/>
    </source>
</evidence>
<dbReference type="InterPro" id="IPR043502">
    <property type="entry name" value="DNA/RNA_pol_sf"/>
</dbReference>
<dbReference type="InterPro" id="IPR043128">
    <property type="entry name" value="Rev_trsase/Diguanyl_cyclase"/>
</dbReference>
<dbReference type="PANTHER" id="PTHR37984:SF5">
    <property type="entry name" value="PROTEIN NYNRIN-LIKE"/>
    <property type="match status" value="1"/>
</dbReference>
<evidence type="ECO:0000313" key="2">
    <source>
        <dbReference type="EnsemblMetazoa" id="XP_038069821.1"/>
    </source>
</evidence>
<dbReference type="SUPFAM" id="SSF56672">
    <property type="entry name" value="DNA/RNA polymerases"/>
    <property type="match status" value="1"/>
</dbReference>
<sequence>MEENVGILEGYQAKVYPQEVVDGTYFYKAAPVPSCCKVRICGNCKLTANKVLKLEQYPIPTLDDLLQTAKGGQKYSKLDLSHAYHQIELDPSARKYTTINTHRGLFQYTRLPFGIASAPALFQRTMESLLADIPMCRPYLDDIIVTGKNDEEHLASLKAVLSRLEENGLRVKQEKCTFLQPSIEYLGHGLNKDGKSPLLKKLDVIKNAERPTNQTQLQAYLGLLGY</sequence>
<proteinExistence type="predicted"/>
<protein>
    <recommendedName>
        <fullName evidence="1">Reverse transcriptase domain-containing protein</fullName>
    </recommendedName>
</protein>
<dbReference type="Pfam" id="PF00078">
    <property type="entry name" value="RVT_1"/>
    <property type="match status" value="1"/>
</dbReference>
<organism evidence="2 3">
    <name type="scientific">Patiria miniata</name>
    <name type="common">Bat star</name>
    <name type="synonym">Asterina miniata</name>
    <dbReference type="NCBI Taxonomy" id="46514"/>
    <lineage>
        <taxon>Eukaryota</taxon>
        <taxon>Metazoa</taxon>
        <taxon>Echinodermata</taxon>
        <taxon>Eleutherozoa</taxon>
        <taxon>Asterozoa</taxon>
        <taxon>Asteroidea</taxon>
        <taxon>Valvatacea</taxon>
        <taxon>Valvatida</taxon>
        <taxon>Asterinidae</taxon>
        <taxon>Patiria</taxon>
    </lineage>
</organism>
<dbReference type="EnsemblMetazoa" id="XM_038213893.1">
    <property type="protein sequence ID" value="XP_038069821.1"/>
    <property type="gene ID" value="LOC119739058"/>
</dbReference>
<dbReference type="CDD" id="cd01647">
    <property type="entry name" value="RT_LTR"/>
    <property type="match status" value="1"/>
</dbReference>
<dbReference type="PROSITE" id="PS50878">
    <property type="entry name" value="RT_POL"/>
    <property type="match status" value="1"/>
</dbReference>
<dbReference type="RefSeq" id="XP_038069821.1">
    <property type="nucleotide sequence ID" value="XM_038213893.1"/>
</dbReference>
<dbReference type="Gene3D" id="3.30.70.270">
    <property type="match status" value="1"/>
</dbReference>
<dbReference type="OrthoDB" id="775972at2759"/>
<dbReference type="OMA" id="CINTHHG"/>
<name>A0A914B2U5_PATMI</name>
<dbReference type="PANTHER" id="PTHR37984">
    <property type="entry name" value="PROTEIN CBG26694"/>
    <property type="match status" value="1"/>
</dbReference>
<keyword evidence="3" id="KW-1185">Reference proteome</keyword>
<evidence type="ECO:0000259" key="1">
    <source>
        <dbReference type="PROSITE" id="PS50878"/>
    </source>
</evidence>
<dbReference type="InterPro" id="IPR000477">
    <property type="entry name" value="RT_dom"/>
</dbReference>
<dbReference type="GeneID" id="119739058"/>
<reference evidence="2" key="1">
    <citation type="submission" date="2022-11" db="UniProtKB">
        <authorList>
            <consortium name="EnsemblMetazoa"/>
        </authorList>
    </citation>
    <scope>IDENTIFICATION</scope>
</reference>
<dbReference type="InterPro" id="IPR050951">
    <property type="entry name" value="Retrovirus_Pol_polyprotein"/>
</dbReference>
<accession>A0A914B2U5</accession>
<dbReference type="AlphaFoldDB" id="A0A914B2U5"/>
<dbReference type="Proteomes" id="UP000887568">
    <property type="component" value="Unplaced"/>
</dbReference>
<feature type="domain" description="Reverse transcriptase" evidence="1">
    <location>
        <begin position="1"/>
        <end position="190"/>
    </location>
</feature>